<dbReference type="Proteomes" id="UP000629371">
    <property type="component" value="Unassembled WGS sequence"/>
</dbReference>
<accession>A0ABS1MKQ6</accession>
<name>A0ABS1MKQ6_9ACTN</name>
<reference evidence="1 2" key="1">
    <citation type="submission" date="2021-01" db="EMBL/GenBank/DDBJ databases">
        <title>WGS of actinomycetes isolated from Thailand.</title>
        <authorList>
            <person name="Thawai C."/>
        </authorList>
    </citation>
    <scope>NUCLEOTIDE SEQUENCE [LARGE SCALE GENOMIC DNA]</scope>
    <source>
        <strain evidence="1 2">CH9-7</strain>
    </source>
</reference>
<keyword evidence="2" id="KW-1185">Reference proteome</keyword>
<proteinExistence type="predicted"/>
<organism evidence="1 2">
    <name type="scientific">Streptomyces siderophoricus</name>
    <dbReference type="NCBI Taxonomy" id="2802281"/>
    <lineage>
        <taxon>Bacteria</taxon>
        <taxon>Bacillati</taxon>
        <taxon>Actinomycetota</taxon>
        <taxon>Actinomycetes</taxon>
        <taxon>Kitasatosporales</taxon>
        <taxon>Streptomycetaceae</taxon>
        <taxon>Streptomyces</taxon>
    </lineage>
</organism>
<comment type="caution">
    <text evidence="1">The sequence shown here is derived from an EMBL/GenBank/DDBJ whole genome shotgun (WGS) entry which is preliminary data.</text>
</comment>
<evidence type="ECO:0008006" key="3">
    <source>
        <dbReference type="Google" id="ProtNLM"/>
    </source>
</evidence>
<evidence type="ECO:0000313" key="2">
    <source>
        <dbReference type="Proteomes" id="UP000629371"/>
    </source>
</evidence>
<dbReference type="EMBL" id="JAERRI010000001">
    <property type="protein sequence ID" value="MBL1088026.1"/>
    <property type="molecule type" value="Genomic_DNA"/>
</dbReference>
<protein>
    <recommendedName>
        <fullName evidence="3">Amidase</fullName>
    </recommendedName>
</protein>
<evidence type="ECO:0000313" key="1">
    <source>
        <dbReference type="EMBL" id="MBL1088026.1"/>
    </source>
</evidence>
<dbReference type="RefSeq" id="WP_201801561.1">
    <property type="nucleotide sequence ID" value="NZ_JAERRI010000001.1"/>
</dbReference>
<gene>
    <name evidence="1" type="ORF">JK360_01225</name>
</gene>
<sequence length="79" mass="8389">MTTEDLSPQEAARWALRAGLPVEPGRLDVIAATANHIQHVLRPLRELDLSDAAPAVAQPPLARVTTLTTGEEQADALAV</sequence>